<proteinExistence type="predicted"/>
<organism evidence="1">
    <name type="scientific">marine metagenome</name>
    <dbReference type="NCBI Taxonomy" id="408172"/>
    <lineage>
        <taxon>unclassified sequences</taxon>
        <taxon>metagenomes</taxon>
        <taxon>ecological metagenomes</taxon>
    </lineage>
</organism>
<feature type="non-terminal residue" evidence="1">
    <location>
        <position position="35"/>
    </location>
</feature>
<reference evidence="1" key="1">
    <citation type="submission" date="2018-05" db="EMBL/GenBank/DDBJ databases">
        <authorList>
            <person name="Lanie J.A."/>
            <person name="Ng W.-L."/>
            <person name="Kazmierczak K.M."/>
            <person name="Andrzejewski T.M."/>
            <person name="Davidsen T.M."/>
            <person name="Wayne K.J."/>
            <person name="Tettelin H."/>
            <person name="Glass J.I."/>
            <person name="Rusch D."/>
            <person name="Podicherti R."/>
            <person name="Tsui H.-C.T."/>
            <person name="Winkler M.E."/>
        </authorList>
    </citation>
    <scope>NUCLEOTIDE SEQUENCE</scope>
</reference>
<name>A0A382IG86_9ZZZZ</name>
<sequence>MSKYVSTLIYLLLFPITIIEASPIDLSGIVVDSKN</sequence>
<gene>
    <name evidence="1" type="ORF">METZ01_LOCUS251578</name>
</gene>
<accession>A0A382IG86</accession>
<dbReference type="AlphaFoldDB" id="A0A382IG86"/>
<evidence type="ECO:0000313" key="1">
    <source>
        <dbReference type="EMBL" id="SVB98724.1"/>
    </source>
</evidence>
<dbReference type="EMBL" id="UINC01067244">
    <property type="protein sequence ID" value="SVB98724.1"/>
    <property type="molecule type" value="Genomic_DNA"/>
</dbReference>
<protein>
    <submittedName>
        <fullName evidence="1">Uncharacterized protein</fullName>
    </submittedName>
</protein>